<dbReference type="EMBL" id="JBITYG010000002">
    <property type="protein sequence ID" value="MFI9100408.1"/>
    <property type="molecule type" value="Genomic_DNA"/>
</dbReference>
<gene>
    <name evidence="3" type="ORF">ACIGXA_07765</name>
</gene>
<dbReference type="Gene3D" id="3.30.9.10">
    <property type="entry name" value="D-Amino Acid Oxidase, subunit A, domain 2"/>
    <property type="match status" value="1"/>
</dbReference>
<sequence>MRICVVGGGLAGMLLAWRLVRHPGLRVTLVTGAPGTRDSTGVSGGLVRGFETDPRAAELAARSLQELRASALLREWSEYQEAGSLYILHSAPPLRRLIDVDRSLPGSVLILDRRELAVRYGFSELPEESAAVLERHAGHFSPDALRRGARADFAARGGVLDTTDLCELERPDGGEVGYRTGAARGTADLMVVAAGAWTRRLLTGLGLPAPDLRTKVIQCAVYATSGDRPPPFVDETSGLYGRPAGPGRMLLGLPTDRWDTDPGQRVFLDREERTVRRTAALRLPGLTLNAPHRFIAMSEAYAPEGRLALRAALPYPSGLFTFTGGSGGAAKTALAASSVAAAELLAPIPITEGERS</sequence>
<protein>
    <submittedName>
        <fullName evidence="3">NAD(P)/FAD-dependent oxidoreductase</fullName>
        <ecNumber evidence="3">1.-.-.-</ecNumber>
    </submittedName>
</protein>
<accession>A0ABW8C1X1</accession>
<proteinExistence type="predicted"/>
<dbReference type="InterPro" id="IPR036188">
    <property type="entry name" value="FAD/NAD-bd_sf"/>
</dbReference>
<organism evidence="3 4">
    <name type="scientific">Streptomyces fildesensis</name>
    <dbReference type="NCBI Taxonomy" id="375757"/>
    <lineage>
        <taxon>Bacteria</taxon>
        <taxon>Bacillati</taxon>
        <taxon>Actinomycetota</taxon>
        <taxon>Actinomycetes</taxon>
        <taxon>Kitasatosporales</taxon>
        <taxon>Streptomycetaceae</taxon>
        <taxon>Streptomyces</taxon>
    </lineage>
</organism>
<dbReference type="Proteomes" id="UP001614394">
    <property type="component" value="Unassembled WGS sequence"/>
</dbReference>
<dbReference type="SUPFAM" id="SSF51905">
    <property type="entry name" value="FAD/NAD(P)-binding domain"/>
    <property type="match status" value="1"/>
</dbReference>
<dbReference type="Gene3D" id="3.50.50.60">
    <property type="entry name" value="FAD/NAD(P)-binding domain"/>
    <property type="match status" value="1"/>
</dbReference>
<keyword evidence="1 3" id="KW-0560">Oxidoreductase</keyword>
<dbReference type="PANTHER" id="PTHR13847">
    <property type="entry name" value="SARCOSINE DEHYDROGENASE-RELATED"/>
    <property type="match status" value="1"/>
</dbReference>
<evidence type="ECO:0000256" key="1">
    <source>
        <dbReference type="ARBA" id="ARBA00023002"/>
    </source>
</evidence>
<dbReference type="GO" id="GO:0016491">
    <property type="term" value="F:oxidoreductase activity"/>
    <property type="evidence" value="ECO:0007669"/>
    <property type="project" value="UniProtKB-KW"/>
</dbReference>
<dbReference type="InterPro" id="IPR006076">
    <property type="entry name" value="FAD-dep_OxRdtase"/>
</dbReference>
<dbReference type="PANTHER" id="PTHR13847:SF287">
    <property type="entry name" value="FAD-DEPENDENT OXIDOREDUCTASE DOMAIN-CONTAINING PROTEIN 1"/>
    <property type="match status" value="1"/>
</dbReference>
<dbReference type="RefSeq" id="WP_399645564.1">
    <property type="nucleotide sequence ID" value="NZ_JBITYG010000002.1"/>
</dbReference>
<evidence type="ECO:0000259" key="2">
    <source>
        <dbReference type="Pfam" id="PF01266"/>
    </source>
</evidence>
<evidence type="ECO:0000313" key="3">
    <source>
        <dbReference type="EMBL" id="MFI9100408.1"/>
    </source>
</evidence>
<dbReference type="EC" id="1.-.-.-" evidence="3"/>
<feature type="domain" description="FAD dependent oxidoreductase" evidence="2">
    <location>
        <begin position="2"/>
        <end position="341"/>
    </location>
</feature>
<reference evidence="3 4" key="1">
    <citation type="submission" date="2024-10" db="EMBL/GenBank/DDBJ databases">
        <title>The Natural Products Discovery Center: Release of the First 8490 Sequenced Strains for Exploring Actinobacteria Biosynthetic Diversity.</title>
        <authorList>
            <person name="Kalkreuter E."/>
            <person name="Kautsar S.A."/>
            <person name="Yang D."/>
            <person name="Bader C.D."/>
            <person name="Teijaro C.N."/>
            <person name="Fluegel L."/>
            <person name="Davis C.M."/>
            <person name="Simpson J.R."/>
            <person name="Lauterbach L."/>
            <person name="Steele A.D."/>
            <person name="Gui C."/>
            <person name="Meng S."/>
            <person name="Li G."/>
            <person name="Viehrig K."/>
            <person name="Ye F."/>
            <person name="Su P."/>
            <person name="Kiefer A.F."/>
            <person name="Nichols A."/>
            <person name="Cepeda A.J."/>
            <person name="Yan W."/>
            <person name="Fan B."/>
            <person name="Jiang Y."/>
            <person name="Adhikari A."/>
            <person name="Zheng C.-J."/>
            <person name="Schuster L."/>
            <person name="Cowan T.M."/>
            <person name="Smanski M.J."/>
            <person name="Chevrette M.G."/>
            <person name="De Carvalho L.P.S."/>
            <person name="Shen B."/>
        </authorList>
    </citation>
    <scope>NUCLEOTIDE SEQUENCE [LARGE SCALE GENOMIC DNA]</scope>
    <source>
        <strain evidence="3 4">NPDC053399</strain>
    </source>
</reference>
<evidence type="ECO:0000313" key="4">
    <source>
        <dbReference type="Proteomes" id="UP001614394"/>
    </source>
</evidence>
<comment type="caution">
    <text evidence="3">The sequence shown here is derived from an EMBL/GenBank/DDBJ whole genome shotgun (WGS) entry which is preliminary data.</text>
</comment>
<name>A0ABW8C1X1_9ACTN</name>
<dbReference type="Pfam" id="PF01266">
    <property type="entry name" value="DAO"/>
    <property type="match status" value="1"/>
</dbReference>
<keyword evidence="4" id="KW-1185">Reference proteome</keyword>